<dbReference type="RefSeq" id="XP_004184004.1">
    <property type="nucleotide sequence ID" value="XM_004183956.1"/>
</dbReference>
<dbReference type="AlphaFoldDB" id="A0A0A1U175"/>
<dbReference type="Proteomes" id="UP000014680">
    <property type="component" value="Unassembled WGS sequence"/>
</dbReference>
<dbReference type="EMBL" id="KB207112">
    <property type="protein sequence ID" value="ELP84658.1"/>
    <property type="molecule type" value="Genomic_DNA"/>
</dbReference>
<evidence type="ECO:0000313" key="1">
    <source>
        <dbReference type="EMBL" id="ELP84658.1"/>
    </source>
</evidence>
<organism evidence="1 2">
    <name type="scientific">Entamoeba invadens IP1</name>
    <dbReference type="NCBI Taxonomy" id="370355"/>
    <lineage>
        <taxon>Eukaryota</taxon>
        <taxon>Amoebozoa</taxon>
        <taxon>Evosea</taxon>
        <taxon>Archamoebae</taxon>
        <taxon>Mastigamoebida</taxon>
        <taxon>Entamoebidae</taxon>
        <taxon>Entamoeba</taxon>
    </lineage>
</organism>
<sequence>MNSRSLSRSKKALSTSLVLFWVLKENAKIQFIKAKQSKYALKVLIGKTVQIDQKTYSSNDFAQISMVFCEKMKLLIEREKSKKTRILTINRTVLESIRSHKESVKDSEAFDFNQINDCRNREAAFSNFLSFVLVQRGYSLCLNLTTLKESSKVMHFYVWEKVVDPSGEALCIKQDEIVLRKMVENIQVQNTDNLVVYGIGDVLPHLCTVPVSAFVPVDERDYQILSSFNGVHHPFQ</sequence>
<dbReference type="KEGG" id="eiv:EIN_173230"/>
<dbReference type="OMA" id="ESSKVMH"/>
<name>A0A0A1U175_ENTIV</name>
<accession>A0A0A1U175</accession>
<proteinExistence type="predicted"/>
<evidence type="ECO:0000313" key="2">
    <source>
        <dbReference type="Proteomes" id="UP000014680"/>
    </source>
</evidence>
<keyword evidence="2" id="KW-1185">Reference proteome</keyword>
<dbReference type="OrthoDB" id="26455at2759"/>
<dbReference type="GeneID" id="14883644"/>
<dbReference type="VEuPathDB" id="AmoebaDB:EIN_173230"/>
<gene>
    <name evidence="1" type="ORF">EIN_173230</name>
</gene>
<reference evidence="1 2" key="1">
    <citation type="submission" date="2012-10" db="EMBL/GenBank/DDBJ databases">
        <authorList>
            <person name="Zafar N."/>
            <person name="Inman J."/>
            <person name="Hall N."/>
            <person name="Lorenzi H."/>
            <person name="Caler E."/>
        </authorList>
    </citation>
    <scope>NUCLEOTIDE SEQUENCE [LARGE SCALE GENOMIC DNA]</scope>
    <source>
        <strain evidence="1 2">IP1</strain>
    </source>
</reference>
<protein>
    <submittedName>
        <fullName evidence="1">Uncharacterized protein</fullName>
    </submittedName>
</protein>